<protein>
    <submittedName>
        <fullName evidence="2">Uncharacterized protein</fullName>
    </submittedName>
</protein>
<keyword evidence="1" id="KW-1133">Transmembrane helix</keyword>
<dbReference type="Proteomes" id="UP001181693">
    <property type="component" value="Unassembled WGS sequence"/>
</dbReference>
<gene>
    <name evidence="2" type="ORF">GDO54_012898</name>
</gene>
<name>A0AAV3AFK8_PYXAD</name>
<accession>A0AAV3AFK8</accession>
<proteinExistence type="predicted"/>
<sequence length="109" mass="12216">MMMGKWESPGCAPIKQVYNNGCHIIILISFYLRIVTLCSLAINGNNCSELIPVVCGVLSHVWADDPYLWWPCNFVSGLCFAQGGPIMFTACYCIGYRHELLITPYMAVF</sequence>
<evidence type="ECO:0000313" key="2">
    <source>
        <dbReference type="EMBL" id="DBA25362.1"/>
    </source>
</evidence>
<feature type="transmembrane region" description="Helical" evidence="1">
    <location>
        <begin position="21"/>
        <end position="42"/>
    </location>
</feature>
<dbReference type="EMBL" id="DYDO01000005">
    <property type="protein sequence ID" value="DBA25362.1"/>
    <property type="molecule type" value="Genomic_DNA"/>
</dbReference>
<comment type="caution">
    <text evidence="2">The sequence shown here is derived from an EMBL/GenBank/DDBJ whole genome shotgun (WGS) entry which is preliminary data.</text>
</comment>
<keyword evidence="3" id="KW-1185">Reference proteome</keyword>
<evidence type="ECO:0000313" key="3">
    <source>
        <dbReference type="Proteomes" id="UP001181693"/>
    </source>
</evidence>
<keyword evidence="1" id="KW-0812">Transmembrane</keyword>
<dbReference type="AlphaFoldDB" id="A0AAV3AFK8"/>
<organism evidence="2 3">
    <name type="scientific">Pyxicephalus adspersus</name>
    <name type="common">African bullfrog</name>
    <dbReference type="NCBI Taxonomy" id="30357"/>
    <lineage>
        <taxon>Eukaryota</taxon>
        <taxon>Metazoa</taxon>
        <taxon>Chordata</taxon>
        <taxon>Craniata</taxon>
        <taxon>Vertebrata</taxon>
        <taxon>Euteleostomi</taxon>
        <taxon>Amphibia</taxon>
        <taxon>Batrachia</taxon>
        <taxon>Anura</taxon>
        <taxon>Neobatrachia</taxon>
        <taxon>Ranoidea</taxon>
        <taxon>Pyxicephalidae</taxon>
        <taxon>Pyxicephalinae</taxon>
        <taxon>Pyxicephalus</taxon>
    </lineage>
</organism>
<reference evidence="2" key="1">
    <citation type="thesis" date="2020" institute="ProQuest LLC" country="789 East Eisenhower Parkway, Ann Arbor, MI, USA">
        <title>Comparative Genomics and Chromosome Evolution.</title>
        <authorList>
            <person name="Mudd A.B."/>
        </authorList>
    </citation>
    <scope>NUCLEOTIDE SEQUENCE</scope>
    <source>
        <strain evidence="2">1538</strain>
        <tissue evidence="2">Blood</tissue>
    </source>
</reference>
<keyword evidence="1" id="KW-0472">Membrane</keyword>
<evidence type="ECO:0000256" key="1">
    <source>
        <dbReference type="SAM" id="Phobius"/>
    </source>
</evidence>